<evidence type="ECO:0000256" key="6">
    <source>
        <dbReference type="SAM" id="Phobius"/>
    </source>
</evidence>
<comment type="similarity">
    <text evidence="2">Belongs to the GDT1 family.</text>
</comment>
<accession>A0ABD3HH61</accession>
<keyword evidence="8" id="KW-1185">Reference proteome</keyword>
<dbReference type="PANTHER" id="PTHR12608:SF6">
    <property type="entry name" value="PROTEIN PAM71, CHLOROPLASTIC"/>
    <property type="match status" value="1"/>
</dbReference>
<reference evidence="7 8" key="1">
    <citation type="submission" date="2024-09" db="EMBL/GenBank/DDBJ databases">
        <title>Chromosome-scale assembly of Riccia sorocarpa.</title>
        <authorList>
            <person name="Paukszto L."/>
        </authorList>
    </citation>
    <scope>NUCLEOTIDE SEQUENCE [LARGE SCALE GENOMIC DNA]</scope>
    <source>
        <strain evidence="7">LP-2024</strain>
        <tissue evidence="7">Aerial parts of the thallus</tissue>
    </source>
</reference>
<evidence type="ECO:0000256" key="5">
    <source>
        <dbReference type="ARBA" id="ARBA00023136"/>
    </source>
</evidence>
<protein>
    <recommendedName>
        <fullName evidence="9">GDT1 family protein</fullName>
    </recommendedName>
</protein>
<evidence type="ECO:0008006" key="9">
    <source>
        <dbReference type="Google" id="ProtNLM"/>
    </source>
</evidence>
<dbReference type="AlphaFoldDB" id="A0ABD3HH61"/>
<evidence type="ECO:0000313" key="7">
    <source>
        <dbReference type="EMBL" id="KAL3690945.1"/>
    </source>
</evidence>
<sequence>MCLGLVHGGLAAGFSANRSPRKLTGRKLRVNAGKLEVKHGEEVTAARSFKDRRGFRGVLAAVVLLVYFGVSTLIEAASMEESKQEEEQQEAELAIAGLGASGAVAGTVAATFALLAVLGGSFLSNYVSEKVFAYVGGSLFLVFALVTLVETLS</sequence>
<feature type="transmembrane region" description="Helical" evidence="6">
    <location>
        <begin position="94"/>
        <end position="119"/>
    </location>
</feature>
<evidence type="ECO:0000256" key="2">
    <source>
        <dbReference type="ARBA" id="ARBA00009190"/>
    </source>
</evidence>
<keyword evidence="5 6" id="KW-0472">Membrane</keyword>
<dbReference type="PANTHER" id="PTHR12608">
    <property type="entry name" value="TRANSMEMBRANE PROTEIN HTP-1 RELATED"/>
    <property type="match status" value="1"/>
</dbReference>
<dbReference type="Proteomes" id="UP001633002">
    <property type="component" value="Unassembled WGS sequence"/>
</dbReference>
<feature type="transmembrane region" description="Helical" evidence="6">
    <location>
        <begin position="131"/>
        <end position="149"/>
    </location>
</feature>
<gene>
    <name evidence="7" type="ORF">R1sor_004596</name>
</gene>
<organism evidence="7 8">
    <name type="scientific">Riccia sorocarpa</name>
    <dbReference type="NCBI Taxonomy" id="122646"/>
    <lineage>
        <taxon>Eukaryota</taxon>
        <taxon>Viridiplantae</taxon>
        <taxon>Streptophyta</taxon>
        <taxon>Embryophyta</taxon>
        <taxon>Marchantiophyta</taxon>
        <taxon>Marchantiopsida</taxon>
        <taxon>Marchantiidae</taxon>
        <taxon>Marchantiales</taxon>
        <taxon>Ricciaceae</taxon>
        <taxon>Riccia</taxon>
    </lineage>
</organism>
<name>A0ABD3HH61_9MARC</name>
<evidence type="ECO:0000256" key="4">
    <source>
        <dbReference type="ARBA" id="ARBA00022989"/>
    </source>
</evidence>
<feature type="transmembrane region" description="Helical" evidence="6">
    <location>
        <begin position="57"/>
        <end position="74"/>
    </location>
</feature>
<dbReference type="EMBL" id="JBJQOH010000003">
    <property type="protein sequence ID" value="KAL3690945.1"/>
    <property type="molecule type" value="Genomic_DNA"/>
</dbReference>
<evidence type="ECO:0000256" key="3">
    <source>
        <dbReference type="ARBA" id="ARBA00022692"/>
    </source>
</evidence>
<keyword evidence="3 6" id="KW-0812">Transmembrane</keyword>
<proteinExistence type="inferred from homology"/>
<dbReference type="GO" id="GO:0016020">
    <property type="term" value="C:membrane"/>
    <property type="evidence" value="ECO:0007669"/>
    <property type="project" value="UniProtKB-SubCell"/>
</dbReference>
<comment type="subcellular location">
    <subcellularLocation>
        <location evidence="1">Membrane</location>
        <topology evidence="1">Multi-pass membrane protein</topology>
    </subcellularLocation>
</comment>
<comment type="caution">
    <text evidence="7">The sequence shown here is derived from an EMBL/GenBank/DDBJ whole genome shotgun (WGS) entry which is preliminary data.</text>
</comment>
<dbReference type="InterPro" id="IPR001727">
    <property type="entry name" value="GDT1-like"/>
</dbReference>
<keyword evidence="4 6" id="KW-1133">Transmembrane helix</keyword>
<evidence type="ECO:0000313" key="8">
    <source>
        <dbReference type="Proteomes" id="UP001633002"/>
    </source>
</evidence>
<evidence type="ECO:0000256" key="1">
    <source>
        <dbReference type="ARBA" id="ARBA00004141"/>
    </source>
</evidence>